<evidence type="ECO:0000313" key="4">
    <source>
        <dbReference type="EMBL" id="GLC53311.1"/>
    </source>
</evidence>
<dbReference type="InterPro" id="IPR001005">
    <property type="entry name" value="SANT/Myb"/>
</dbReference>
<evidence type="ECO:0000259" key="3">
    <source>
        <dbReference type="PROSITE" id="PS51294"/>
    </source>
</evidence>
<dbReference type="PROSITE" id="PS51294">
    <property type="entry name" value="HTH_MYB"/>
    <property type="match status" value="1"/>
</dbReference>
<dbReference type="GO" id="GO:0000978">
    <property type="term" value="F:RNA polymerase II cis-regulatory region sequence-specific DNA binding"/>
    <property type="evidence" value="ECO:0007669"/>
    <property type="project" value="TreeGrafter"/>
</dbReference>
<reference evidence="4 5" key="1">
    <citation type="journal article" date="2023" name="Commun. Biol.">
        <title>Reorganization of the ancestral sex-determining regions during the evolution of trioecy in Pleodorina starrii.</title>
        <authorList>
            <person name="Takahashi K."/>
            <person name="Suzuki S."/>
            <person name="Kawai-Toyooka H."/>
            <person name="Yamamoto K."/>
            <person name="Hamaji T."/>
            <person name="Ootsuki R."/>
            <person name="Yamaguchi H."/>
            <person name="Kawachi M."/>
            <person name="Higashiyama T."/>
            <person name="Nozaki H."/>
        </authorList>
    </citation>
    <scope>NUCLEOTIDE SEQUENCE [LARGE SCALE GENOMIC DNA]</scope>
    <source>
        <strain evidence="4 5">NIES-4479</strain>
    </source>
</reference>
<gene>
    <name evidence="4" type="primary">PLESTMB000112</name>
    <name evidence="4" type="ORF">PLESTB_000730900</name>
</gene>
<evidence type="ECO:0000313" key="5">
    <source>
        <dbReference type="Proteomes" id="UP001165080"/>
    </source>
</evidence>
<dbReference type="EMBL" id="BRXU01000007">
    <property type="protein sequence ID" value="GLC53311.1"/>
    <property type="molecule type" value="Genomic_DNA"/>
</dbReference>
<dbReference type="PROSITE" id="PS50090">
    <property type="entry name" value="MYB_LIKE"/>
    <property type="match status" value="1"/>
</dbReference>
<feature type="compositionally biased region" description="Low complexity" evidence="1">
    <location>
        <begin position="341"/>
        <end position="376"/>
    </location>
</feature>
<organism evidence="4 5">
    <name type="scientific">Pleodorina starrii</name>
    <dbReference type="NCBI Taxonomy" id="330485"/>
    <lineage>
        <taxon>Eukaryota</taxon>
        <taxon>Viridiplantae</taxon>
        <taxon>Chlorophyta</taxon>
        <taxon>core chlorophytes</taxon>
        <taxon>Chlorophyceae</taxon>
        <taxon>CS clade</taxon>
        <taxon>Chlamydomonadales</taxon>
        <taxon>Volvocaceae</taxon>
        <taxon>Pleodorina</taxon>
    </lineage>
</organism>
<dbReference type="Proteomes" id="UP001165080">
    <property type="component" value="Unassembled WGS sequence"/>
</dbReference>
<dbReference type="CDD" id="cd00167">
    <property type="entry name" value="SANT"/>
    <property type="match status" value="1"/>
</dbReference>
<feature type="compositionally biased region" description="Polar residues" evidence="1">
    <location>
        <begin position="377"/>
        <end position="389"/>
    </location>
</feature>
<dbReference type="OrthoDB" id="551142at2759"/>
<feature type="domain" description="HTH myb-type" evidence="3">
    <location>
        <begin position="43"/>
        <end position="97"/>
    </location>
</feature>
<keyword evidence="5" id="KW-1185">Reference proteome</keyword>
<dbReference type="Gene3D" id="1.10.10.60">
    <property type="entry name" value="Homeodomain-like"/>
    <property type="match status" value="1"/>
</dbReference>
<dbReference type="AlphaFoldDB" id="A0A9W6F2K5"/>
<feature type="domain" description="Myb-like" evidence="2">
    <location>
        <begin position="43"/>
        <end position="93"/>
    </location>
</feature>
<feature type="region of interest" description="Disordered" evidence="1">
    <location>
        <begin position="317"/>
        <end position="395"/>
    </location>
</feature>
<feature type="region of interest" description="Disordered" evidence="1">
    <location>
        <begin position="172"/>
        <end position="193"/>
    </location>
</feature>
<dbReference type="PANTHER" id="PTHR45614:SF150">
    <property type="entry name" value="MYB-LIKE DNA-BINDING DOMAIN CONTAINING PROTEIN, EXPRESSED"/>
    <property type="match status" value="1"/>
</dbReference>
<dbReference type="InterPro" id="IPR017930">
    <property type="entry name" value="Myb_dom"/>
</dbReference>
<feature type="compositionally biased region" description="Polar residues" evidence="1">
    <location>
        <begin position="172"/>
        <end position="183"/>
    </location>
</feature>
<feature type="region of interest" description="Disordered" evidence="1">
    <location>
        <begin position="1"/>
        <end position="46"/>
    </location>
</feature>
<dbReference type="SMART" id="SM00717">
    <property type="entry name" value="SANT"/>
    <property type="match status" value="1"/>
</dbReference>
<dbReference type="GO" id="GO:0005634">
    <property type="term" value="C:nucleus"/>
    <property type="evidence" value="ECO:0007669"/>
    <property type="project" value="TreeGrafter"/>
</dbReference>
<dbReference type="InterPro" id="IPR050560">
    <property type="entry name" value="MYB_TF"/>
</dbReference>
<evidence type="ECO:0000259" key="2">
    <source>
        <dbReference type="PROSITE" id="PS50090"/>
    </source>
</evidence>
<accession>A0A9W6F2K5</accession>
<name>A0A9W6F2K5_9CHLO</name>
<protein>
    <submittedName>
        <fullName evidence="4">Uncharacterized protein</fullName>
    </submittedName>
</protein>
<proteinExistence type="predicted"/>
<evidence type="ECO:0000256" key="1">
    <source>
        <dbReference type="SAM" id="MobiDB-lite"/>
    </source>
</evidence>
<dbReference type="Pfam" id="PF00249">
    <property type="entry name" value="Myb_DNA-binding"/>
    <property type="match status" value="1"/>
</dbReference>
<comment type="caution">
    <text evidence="4">The sequence shown here is derived from an EMBL/GenBank/DDBJ whole genome shotgun (WGS) entry which is preliminary data.</text>
</comment>
<dbReference type="GO" id="GO:0000981">
    <property type="term" value="F:DNA-binding transcription factor activity, RNA polymerase II-specific"/>
    <property type="evidence" value="ECO:0007669"/>
    <property type="project" value="TreeGrafter"/>
</dbReference>
<dbReference type="InterPro" id="IPR009057">
    <property type="entry name" value="Homeodomain-like_sf"/>
</dbReference>
<sequence length="548" mass="54678">MAQPGDLRETSSSSDMEEASKVPSLQDGSTSVSDDEWPCSKHGSRCRRPKWTREEEMVLVEAHCTLGNAWVAIAECLPGRTPSEVKNIWHSTLRARKLATRSVLRAYVTALKDRADKPVARQQAMRAAQQYLLEGAAGKACSPVKWAPRRPTGQLQQQQRLPQLRTTVIEATPQSEANGSQSEPEAGVAAASRRGGGGAAAAAAPAVLTAQVTVAAPGPATGHRSSLGSERSCVSSGALESWSLCGTGAAGGGVEFTRAPTPPPSIISFSPLVVNALTTGASAAAPPPSGAASAAARATAGAVVVTTRFDSPTLHHEPLQLSLPQPGGANCGGSARRDAAGGRACTGAADAKPAAPQPSSAAAAWRALAAAGPAAATTRNKAPQPSHQPQHPYRLDGPGQCTVRGLGYAVRPAAAWDTAPYAPAAAAPPLAAHWGYGMSSGCNGSGDGDGGSIWTDLLGAGAATGVAAAGALHSTSKLVAAAPGARSAATVAAQLRAAATSAGPSPFGSIGLGGGSGGGGGSSSGGSSVVTMGLYGIMDEELLACLRS</sequence>
<dbReference type="PANTHER" id="PTHR45614">
    <property type="entry name" value="MYB PROTEIN-RELATED"/>
    <property type="match status" value="1"/>
</dbReference>
<dbReference type="SUPFAM" id="SSF46689">
    <property type="entry name" value="Homeodomain-like"/>
    <property type="match status" value="1"/>
</dbReference>